<sequence>MHLDESFLQEISNLDGEECWGVTGGSGTGSVISLDIGKKTARAKPVRNAHLTELVRCYESAYSLLLYCPWRMESKSKVLSGSHMSNENDGPMVRGLEFIRGKKIETVTCARPAFDLRIEFEGELSLVIHCSLIGMDADECYVFKGKLGWYSVGFDGRLSLENAET</sequence>
<evidence type="ECO:0000313" key="2">
    <source>
        <dbReference type="Proteomes" id="UP000666369"/>
    </source>
</evidence>
<dbReference type="EMBL" id="JAADJT010000011">
    <property type="protein sequence ID" value="NGZ87199.1"/>
    <property type="molecule type" value="Genomic_DNA"/>
</dbReference>
<accession>A0ABX0FS70</accession>
<protein>
    <submittedName>
        <fullName evidence="1">Uncharacterized protein</fullName>
    </submittedName>
</protein>
<keyword evidence="2" id="KW-1185">Reference proteome</keyword>
<evidence type="ECO:0000313" key="1">
    <source>
        <dbReference type="EMBL" id="NGZ87199.1"/>
    </source>
</evidence>
<comment type="caution">
    <text evidence="1">The sequence shown here is derived from an EMBL/GenBank/DDBJ whole genome shotgun (WGS) entry which is preliminary data.</text>
</comment>
<dbReference type="RefSeq" id="WP_166107165.1">
    <property type="nucleotide sequence ID" value="NZ_JAADJT010000011.1"/>
</dbReference>
<dbReference type="Proteomes" id="UP000666369">
    <property type="component" value="Unassembled WGS sequence"/>
</dbReference>
<proteinExistence type="predicted"/>
<reference evidence="2" key="1">
    <citation type="submission" date="2023-07" db="EMBL/GenBank/DDBJ databases">
        <title>Duganella aceri sp. nov., isolated from tree sap.</title>
        <authorList>
            <person name="Kim I.S."/>
        </authorList>
    </citation>
    <scope>NUCLEOTIDE SEQUENCE [LARGE SCALE GENOMIC DNA]</scope>
    <source>
        <strain evidence="2">SAP-35</strain>
    </source>
</reference>
<gene>
    <name evidence="1" type="ORF">GW587_23430</name>
</gene>
<organism evidence="1 2">
    <name type="scientific">Duganella aceris</name>
    <dbReference type="NCBI Taxonomy" id="2703883"/>
    <lineage>
        <taxon>Bacteria</taxon>
        <taxon>Pseudomonadati</taxon>
        <taxon>Pseudomonadota</taxon>
        <taxon>Betaproteobacteria</taxon>
        <taxon>Burkholderiales</taxon>
        <taxon>Oxalobacteraceae</taxon>
        <taxon>Telluria group</taxon>
        <taxon>Duganella</taxon>
    </lineage>
</organism>
<name>A0ABX0FS70_9BURK</name>